<keyword evidence="3" id="KW-0813">Transport</keyword>
<dbReference type="GO" id="GO:0008292">
    <property type="term" value="P:acetylcholine biosynthetic process"/>
    <property type="evidence" value="ECO:0007669"/>
    <property type="project" value="TreeGrafter"/>
</dbReference>
<dbReference type="AlphaFoldDB" id="A0AAQ4EIJ4"/>
<evidence type="ECO:0000313" key="15">
    <source>
        <dbReference type="EMBL" id="KAK8774542.1"/>
    </source>
</evidence>
<feature type="transmembrane region" description="Helical" evidence="14">
    <location>
        <begin position="91"/>
        <end position="110"/>
    </location>
</feature>
<evidence type="ECO:0000256" key="13">
    <source>
        <dbReference type="RuleBase" id="RU362091"/>
    </source>
</evidence>
<evidence type="ECO:0000256" key="9">
    <source>
        <dbReference type="ARBA" id="ARBA00023065"/>
    </source>
</evidence>
<dbReference type="Gene3D" id="1.20.1730.10">
    <property type="entry name" value="Sodium/glucose cotransporter"/>
    <property type="match status" value="1"/>
</dbReference>
<feature type="transmembrane region" description="Helical" evidence="14">
    <location>
        <begin position="323"/>
        <end position="345"/>
    </location>
</feature>
<proteinExistence type="inferred from homology"/>
<evidence type="ECO:0000313" key="16">
    <source>
        <dbReference type="Proteomes" id="UP001321473"/>
    </source>
</evidence>
<evidence type="ECO:0000256" key="14">
    <source>
        <dbReference type="SAM" id="Phobius"/>
    </source>
</evidence>
<evidence type="ECO:0000256" key="3">
    <source>
        <dbReference type="ARBA" id="ARBA00022448"/>
    </source>
</evidence>
<keyword evidence="5" id="KW-0769">Symport</keyword>
<keyword evidence="11" id="KW-0325">Glycoprotein</keyword>
<evidence type="ECO:0000256" key="8">
    <source>
        <dbReference type="ARBA" id="ARBA00023053"/>
    </source>
</evidence>
<evidence type="ECO:0000256" key="7">
    <source>
        <dbReference type="ARBA" id="ARBA00022989"/>
    </source>
</evidence>
<gene>
    <name evidence="15" type="ORF">V5799_010925</name>
</gene>
<evidence type="ECO:0000256" key="1">
    <source>
        <dbReference type="ARBA" id="ARBA00004141"/>
    </source>
</evidence>
<dbReference type="PROSITE" id="PS50283">
    <property type="entry name" value="NA_SOLUT_SYMP_3"/>
    <property type="match status" value="1"/>
</dbReference>
<dbReference type="PANTHER" id="PTHR45897:SF4">
    <property type="entry name" value="HIGH-AFFINITY CHOLINE TRANSPORTER 1"/>
    <property type="match status" value="1"/>
</dbReference>
<dbReference type="GO" id="GO:0005307">
    <property type="term" value="F:choline:sodium symporter activity"/>
    <property type="evidence" value="ECO:0007669"/>
    <property type="project" value="TreeGrafter"/>
</dbReference>
<evidence type="ECO:0000256" key="11">
    <source>
        <dbReference type="ARBA" id="ARBA00023180"/>
    </source>
</evidence>
<evidence type="ECO:0000256" key="6">
    <source>
        <dbReference type="ARBA" id="ARBA00022979"/>
    </source>
</evidence>
<keyword evidence="6" id="KW-0530">Neurotransmitter biosynthesis</keyword>
<dbReference type="Pfam" id="PF00474">
    <property type="entry name" value="SSF"/>
    <property type="match status" value="1"/>
</dbReference>
<dbReference type="GO" id="GO:0005886">
    <property type="term" value="C:plasma membrane"/>
    <property type="evidence" value="ECO:0007669"/>
    <property type="project" value="TreeGrafter"/>
</dbReference>
<dbReference type="PANTHER" id="PTHR45897">
    <property type="entry name" value="HIGH-AFFINITY CHOLINE TRANSPORTER 1"/>
    <property type="match status" value="1"/>
</dbReference>
<feature type="transmembrane region" description="Helical" evidence="14">
    <location>
        <begin position="5"/>
        <end position="25"/>
    </location>
</feature>
<feature type="transmembrane region" description="Helical" evidence="14">
    <location>
        <begin position="201"/>
        <end position="223"/>
    </location>
</feature>
<keyword evidence="16" id="KW-1185">Reference proteome</keyword>
<evidence type="ECO:0000256" key="2">
    <source>
        <dbReference type="ARBA" id="ARBA00006434"/>
    </source>
</evidence>
<reference evidence="15 16" key="1">
    <citation type="journal article" date="2023" name="Arcadia Sci">
        <title>De novo assembly of a long-read Amblyomma americanum tick genome.</title>
        <authorList>
            <person name="Chou S."/>
            <person name="Poskanzer K.E."/>
            <person name="Rollins M."/>
            <person name="Thuy-Boun P.S."/>
        </authorList>
    </citation>
    <scope>NUCLEOTIDE SEQUENCE [LARGE SCALE GENOMIC DNA]</scope>
    <source>
        <strain evidence="15">F_SG_1</strain>
        <tissue evidence="15">Salivary glands</tissue>
    </source>
</reference>
<comment type="similarity">
    <text evidence="2 13">Belongs to the sodium:solute symporter (SSF) (TC 2.A.21) family.</text>
</comment>
<keyword evidence="7 14" id="KW-1133">Transmembrane helix</keyword>
<keyword evidence="9" id="KW-0406">Ion transport</keyword>
<dbReference type="InterPro" id="IPR052244">
    <property type="entry name" value="Choline_transporter"/>
</dbReference>
<accession>A0AAQ4EIJ4</accession>
<sequence length="360" mass="39553">MAVNIFDALTIILYYIAVVTVGVWAGRKVRPYIADDTHFRCAFEAARLAASARIRGPVQWHHKHVVHTAADHKEADDNEYLLRLFLANRNVSLTLGFISMTATWVGGGYLNGTAEAVFNYGIVWCQAPLGYALSLIIGGWFFAGKMHVTKALTMLDPFQQHYGPWIAILLCVPAICGELFWTAAILAALGDTVAVTMNIDSTFFIVVSSFVILFYTSLGGLYSVIYTDLFQMVGVVIGLWTSLASFLTNEAVGMIGAPHNDWVGTIHSRDVSQSLDQLFMTVLGGIPWQASDMEVCIVLRSMVCLIGAVATTMALNVTSVFDLWTLSSDIVYVLLFPQFVAYFFLRNLSNAYGAVLDLAQ</sequence>
<evidence type="ECO:0000256" key="12">
    <source>
        <dbReference type="ARBA" id="ARBA00023201"/>
    </source>
</evidence>
<dbReference type="InterPro" id="IPR001734">
    <property type="entry name" value="Na/solute_symporter"/>
</dbReference>
<comment type="caution">
    <text evidence="15">The sequence shown here is derived from an EMBL/GenBank/DDBJ whole genome shotgun (WGS) entry which is preliminary data.</text>
</comment>
<evidence type="ECO:0000256" key="4">
    <source>
        <dbReference type="ARBA" id="ARBA00022692"/>
    </source>
</evidence>
<keyword evidence="10 14" id="KW-0472">Membrane</keyword>
<dbReference type="InterPro" id="IPR038377">
    <property type="entry name" value="Na/Glc_symporter_sf"/>
</dbReference>
<protein>
    <submittedName>
        <fullName evidence="15">Uncharacterized protein</fullName>
    </submittedName>
</protein>
<feature type="transmembrane region" description="Helical" evidence="14">
    <location>
        <begin position="297"/>
        <end position="317"/>
    </location>
</feature>
<keyword evidence="8" id="KW-0915">Sodium</keyword>
<evidence type="ECO:0000256" key="10">
    <source>
        <dbReference type="ARBA" id="ARBA00023136"/>
    </source>
</evidence>
<feature type="transmembrane region" description="Helical" evidence="14">
    <location>
        <begin position="162"/>
        <end position="189"/>
    </location>
</feature>
<name>A0AAQ4EIJ4_AMBAM</name>
<keyword evidence="12" id="KW-0739">Sodium transport</keyword>
<comment type="subcellular location">
    <subcellularLocation>
        <location evidence="1">Membrane</location>
        <topology evidence="1">Multi-pass membrane protein</topology>
    </subcellularLocation>
</comment>
<evidence type="ECO:0000256" key="5">
    <source>
        <dbReference type="ARBA" id="ARBA00022847"/>
    </source>
</evidence>
<keyword evidence="4 14" id="KW-0812">Transmembrane</keyword>
<dbReference type="EMBL" id="JARKHS020015330">
    <property type="protein sequence ID" value="KAK8774542.1"/>
    <property type="molecule type" value="Genomic_DNA"/>
</dbReference>
<dbReference type="Proteomes" id="UP001321473">
    <property type="component" value="Unassembled WGS sequence"/>
</dbReference>
<organism evidence="15 16">
    <name type="scientific">Amblyomma americanum</name>
    <name type="common">Lone star tick</name>
    <dbReference type="NCBI Taxonomy" id="6943"/>
    <lineage>
        <taxon>Eukaryota</taxon>
        <taxon>Metazoa</taxon>
        <taxon>Ecdysozoa</taxon>
        <taxon>Arthropoda</taxon>
        <taxon>Chelicerata</taxon>
        <taxon>Arachnida</taxon>
        <taxon>Acari</taxon>
        <taxon>Parasitiformes</taxon>
        <taxon>Ixodida</taxon>
        <taxon>Ixodoidea</taxon>
        <taxon>Ixodidae</taxon>
        <taxon>Amblyomminae</taxon>
        <taxon>Amblyomma</taxon>
    </lineage>
</organism>
<feature type="transmembrane region" description="Helical" evidence="14">
    <location>
        <begin position="117"/>
        <end position="142"/>
    </location>
</feature>